<feature type="signal peptide" evidence="2">
    <location>
        <begin position="1"/>
        <end position="27"/>
    </location>
</feature>
<evidence type="ECO:0000256" key="2">
    <source>
        <dbReference type="SAM" id="SignalP"/>
    </source>
</evidence>
<dbReference type="OrthoDB" id="8525350at2"/>
<keyword evidence="4" id="KW-1185">Reference proteome</keyword>
<evidence type="ECO:0000313" key="3">
    <source>
        <dbReference type="EMBL" id="ASF45359.1"/>
    </source>
</evidence>
<dbReference type="InterPro" id="IPR011990">
    <property type="entry name" value="TPR-like_helical_dom_sf"/>
</dbReference>
<dbReference type="AlphaFoldDB" id="A0A1Z4BVX4"/>
<evidence type="ECO:0000313" key="4">
    <source>
        <dbReference type="Proteomes" id="UP000197019"/>
    </source>
</evidence>
<dbReference type="Gene3D" id="1.25.40.10">
    <property type="entry name" value="Tetratricopeptide repeat domain"/>
    <property type="match status" value="1"/>
</dbReference>
<dbReference type="KEGG" id="mpsy:CEK71_04355"/>
<keyword evidence="1" id="KW-0802">TPR repeat</keyword>
<proteinExistence type="predicted"/>
<accession>A0A1Z4BVX4</accession>
<feature type="repeat" description="TPR" evidence="1">
    <location>
        <begin position="148"/>
        <end position="181"/>
    </location>
</feature>
<evidence type="ECO:0000256" key="1">
    <source>
        <dbReference type="PROSITE-ProRule" id="PRU00339"/>
    </source>
</evidence>
<reference evidence="3 4" key="1">
    <citation type="submission" date="2017-06" db="EMBL/GenBank/DDBJ databases">
        <title>Genome Sequencing of the methanotroph Methylovulum psychrotolerants str. HV10-M2 isolated from a high-altitude environment.</title>
        <authorList>
            <person name="Mateos-Rivera A."/>
        </authorList>
    </citation>
    <scope>NUCLEOTIDE SEQUENCE [LARGE SCALE GENOMIC DNA]</scope>
    <source>
        <strain evidence="3 4">HV10_M2</strain>
    </source>
</reference>
<dbReference type="SUPFAM" id="SSF48452">
    <property type="entry name" value="TPR-like"/>
    <property type="match status" value="1"/>
</dbReference>
<protein>
    <submittedName>
        <fullName evidence="3">Uncharacterized protein</fullName>
    </submittedName>
</protein>
<dbReference type="InterPro" id="IPR019734">
    <property type="entry name" value="TPR_rpt"/>
</dbReference>
<organism evidence="3 4">
    <name type="scientific">Methylovulum psychrotolerans</name>
    <dbReference type="NCBI Taxonomy" id="1704499"/>
    <lineage>
        <taxon>Bacteria</taxon>
        <taxon>Pseudomonadati</taxon>
        <taxon>Pseudomonadota</taxon>
        <taxon>Gammaproteobacteria</taxon>
        <taxon>Methylococcales</taxon>
        <taxon>Methylococcaceae</taxon>
        <taxon>Methylovulum</taxon>
    </lineage>
</organism>
<name>A0A1Z4BVX4_9GAMM</name>
<gene>
    <name evidence="3" type="ORF">CEK71_04355</name>
</gene>
<dbReference type="EMBL" id="CP022129">
    <property type="protein sequence ID" value="ASF45359.1"/>
    <property type="molecule type" value="Genomic_DNA"/>
</dbReference>
<dbReference type="Proteomes" id="UP000197019">
    <property type="component" value="Chromosome"/>
</dbReference>
<keyword evidence="2" id="KW-0732">Signal</keyword>
<dbReference type="PROSITE" id="PS50005">
    <property type="entry name" value="TPR"/>
    <property type="match status" value="1"/>
</dbReference>
<feature type="chain" id="PRO_5013074402" evidence="2">
    <location>
        <begin position="28"/>
        <end position="230"/>
    </location>
</feature>
<sequence>MTAKHYKPLWLWALGCCLAVGGTAALAASTLAPWVGVSLDGERCSGREISYGPFDYTNAANKGDKLNIVETYHYTKDIQMLIKGNTGYLGEDLDYTVTAFPNHHKALGTLMHYQLIYQHDIATKAKRPLPSPVECYFQRAIHFAPQDPLNYIMYGTYLRKSQHPQEANELYKKALQALPNELSINYSYGLFLFESKKYPEALAQAKLIYAQNFPKQKLKELLIKSGHWQK</sequence>
<dbReference type="RefSeq" id="WP_088618241.1">
    <property type="nucleotide sequence ID" value="NZ_CP022129.1"/>
</dbReference>